<dbReference type="SUPFAM" id="SSF57667">
    <property type="entry name" value="beta-beta-alpha zinc fingers"/>
    <property type="match status" value="6"/>
</dbReference>
<feature type="domain" description="C2H2-type" evidence="13">
    <location>
        <begin position="309"/>
        <end position="336"/>
    </location>
</feature>
<feature type="domain" description="C2H2-type" evidence="13">
    <location>
        <begin position="537"/>
        <end position="564"/>
    </location>
</feature>
<feature type="compositionally biased region" description="Basic and acidic residues" evidence="12">
    <location>
        <begin position="681"/>
        <end position="691"/>
    </location>
</feature>
<feature type="region of interest" description="Disordered" evidence="12">
    <location>
        <begin position="732"/>
        <end position="763"/>
    </location>
</feature>
<dbReference type="FunFam" id="3.30.160.60:FF:000100">
    <property type="entry name" value="Zinc finger 45-like"/>
    <property type="match status" value="1"/>
</dbReference>
<feature type="compositionally biased region" description="Basic and acidic residues" evidence="12">
    <location>
        <begin position="585"/>
        <end position="598"/>
    </location>
</feature>
<feature type="region of interest" description="Disordered" evidence="12">
    <location>
        <begin position="650"/>
        <end position="713"/>
    </location>
</feature>
<evidence type="ECO:0000256" key="7">
    <source>
        <dbReference type="ARBA" id="ARBA00023015"/>
    </source>
</evidence>
<evidence type="ECO:0000256" key="5">
    <source>
        <dbReference type="ARBA" id="ARBA00022771"/>
    </source>
</evidence>
<evidence type="ECO:0000313" key="14">
    <source>
        <dbReference type="EMBL" id="KAK1150677.1"/>
    </source>
</evidence>
<feature type="domain" description="C2H2-type" evidence="13">
    <location>
        <begin position="509"/>
        <end position="536"/>
    </location>
</feature>
<organism evidence="14 15">
    <name type="scientific">Acipenser oxyrinchus oxyrinchus</name>
    <dbReference type="NCBI Taxonomy" id="40147"/>
    <lineage>
        <taxon>Eukaryota</taxon>
        <taxon>Metazoa</taxon>
        <taxon>Chordata</taxon>
        <taxon>Craniata</taxon>
        <taxon>Vertebrata</taxon>
        <taxon>Euteleostomi</taxon>
        <taxon>Actinopterygii</taxon>
        <taxon>Chondrostei</taxon>
        <taxon>Acipenseriformes</taxon>
        <taxon>Acipenseridae</taxon>
        <taxon>Acipenser</taxon>
    </lineage>
</organism>
<keyword evidence="3" id="KW-0479">Metal-binding</keyword>
<feature type="domain" description="C2H2-type" evidence="13">
    <location>
        <begin position="453"/>
        <end position="480"/>
    </location>
</feature>
<dbReference type="FunFam" id="3.30.160.60:FF:001228">
    <property type="entry name" value="Zinc finger protein 236"/>
    <property type="match status" value="1"/>
</dbReference>
<dbReference type="PROSITE" id="PS00028">
    <property type="entry name" value="ZINC_FINGER_C2H2_1"/>
    <property type="match status" value="10"/>
</dbReference>
<proteinExistence type="inferred from homology"/>
<keyword evidence="8" id="KW-0238">DNA-binding</keyword>
<dbReference type="GO" id="GO:0001228">
    <property type="term" value="F:DNA-binding transcription activator activity, RNA polymerase II-specific"/>
    <property type="evidence" value="ECO:0007669"/>
    <property type="project" value="TreeGrafter"/>
</dbReference>
<keyword evidence="7" id="KW-0805">Transcription regulation</keyword>
<dbReference type="FunFam" id="3.30.160.60:FF:001498">
    <property type="entry name" value="Zinc finger protein 404"/>
    <property type="match status" value="1"/>
</dbReference>
<comment type="similarity">
    <text evidence="2">Belongs to the krueppel C2H2-type zinc-finger protein family.</text>
</comment>
<feature type="region of interest" description="Disordered" evidence="12">
    <location>
        <begin position="553"/>
        <end position="603"/>
    </location>
</feature>
<evidence type="ECO:0000259" key="13">
    <source>
        <dbReference type="PROSITE" id="PS50157"/>
    </source>
</evidence>
<dbReference type="FunFam" id="3.30.160.60:FF:000110">
    <property type="entry name" value="Zinc finger protein-like"/>
    <property type="match status" value="1"/>
</dbReference>
<evidence type="ECO:0000313" key="15">
    <source>
        <dbReference type="Proteomes" id="UP001230051"/>
    </source>
</evidence>
<dbReference type="EMBL" id="JAGXEW010000057">
    <property type="protein sequence ID" value="KAK1150677.1"/>
    <property type="molecule type" value="Genomic_DNA"/>
</dbReference>
<feature type="domain" description="C2H2-type" evidence="13">
    <location>
        <begin position="337"/>
        <end position="365"/>
    </location>
</feature>
<feature type="region of interest" description="Disordered" evidence="12">
    <location>
        <begin position="53"/>
        <end position="81"/>
    </location>
</feature>
<evidence type="ECO:0000256" key="9">
    <source>
        <dbReference type="ARBA" id="ARBA00023163"/>
    </source>
</evidence>
<dbReference type="Pfam" id="PF00096">
    <property type="entry name" value="zf-C2H2"/>
    <property type="match status" value="9"/>
</dbReference>
<feature type="domain" description="C2H2-type" evidence="13">
    <location>
        <begin position="281"/>
        <end position="308"/>
    </location>
</feature>
<protein>
    <submittedName>
        <fullName evidence="14">Zinc finger protein 433-like</fullName>
    </submittedName>
</protein>
<dbReference type="Proteomes" id="UP001230051">
    <property type="component" value="Unassembled WGS sequence"/>
</dbReference>
<dbReference type="FunFam" id="3.30.160.60:FF:000328">
    <property type="entry name" value="Zinc finger protein 1079"/>
    <property type="match status" value="1"/>
</dbReference>
<evidence type="ECO:0000256" key="10">
    <source>
        <dbReference type="ARBA" id="ARBA00023242"/>
    </source>
</evidence>
<dbReference type="GO" id="GO:0008270">
    <property type="term" value="F:zinc ion binding"/>
    <property type="evidence" value="ECO:0007669"/>
    <property type="project" value="UniProtKB-KW"/>
</dbReference>
<keyword evidence="10" id="KW-0539">Nucleus</keyword>
<dbReference type="PANTHER" id="PTHR24376:SF245">
    <property type="entry name" value="ZINC FINGER PROTEIN 11"/>
    <property type="match status" value="1"/>
</dbReference>
<feature type="compositionally biased region" description="Low complexity" evidence="12">
    <location>
        <begin position="59"/>
        <end position="71"/>
    </location>
</feature>
<feature type="domain" description="C2H2-type" evidence="13">
    <location>
        <begin position="225"/>
        <end position="252"/>
    </location>
</feature>
<keyword evidence="4" id="KW-0677">Repeat</keyword>
<evidence type="ECO:0000256" key="4">
    <source>
        <dbReference type="ARBA" id="ARBA00022737"/>
    </source>
</evidence>
<dbReference type="GO" id="GO:0000978">
    <property type="term" value="F:RNA polymerase II cis-regulatory region sequence-specific DNA binding"/>
    <property type="evidence" value="ECO:0007669"/>
    <property type="project" value="TreeGrafter"/>
</dbReference>
<feature type="compositionally biased region" description="Basic and acidic residues" evidence="12">
    <location>
        <begin position="561"/>
        <end position="576"/>
    </location>
</feature>
<evidence type="ECO:0000256" key="11">
    <source>
        <dbReference type="PROSITE-ProRule" id="PRU00042"/>
    </source>
</evidence>
<keyword evidence="9" id="KW-0804">Transcription</keyword>
<evidence type="ECO:0000256" key="8">
    <source>
        <dbReference type="ARBA" id="ARBA00023125"/>
    </source>
</evidence>
<dbReference type="InterPro" id="IPR013087">
    <property type="entry name" value="Znf_C2H2_type"/>
</dbReference>
<accession>A0AAD8FSR0</accession>
<dbReference type="Gene3D" id="3.30.160.60">
    <property type="entry name" value="Classic Zinc Finger"/>
    <property type="match status" value="11"/>
</dbReference>
<dbReference type="PANTHER" id="PTHR24376">
    <property type="entry name" value="ZINC FINGER PROTEIN"/>
    <property type="match status" value="1"/>
</dbReference>
<dbReference type="GO" id="GO:0045596">
    <property type="term" value="P:negative regulation of cell differentiation"/>
    <property type="evidence" value="ECO:0007669"/>
    <property type="project" value="UniProtKB-ARBA"/>
</dbReference>
<evidence type="ECO:0000256" key="3">
    <source>
        <dbReference type="ARBA" id="ARBA00022723"/>
    </source>
</evidence>
<evidence type="ECO:0000256" key="1">
    <source>
        <dbReference type="ARBA" id="ARBA00004123"/>
    </source>
</evidence>
<comment type="caution">
    <text evidence="14">The sequence shown here is derived from an EMBL/GenBank/DDBJ whole genome shotgun (WGS) entry which is preliminary data.</text>
</comment>
<sequence>MLHTAHAPLLPRVLQELLHEEPWRHGLTHRNRGPSPAAVREGLRVRYLKAHLETHREGTPTSAAPATAARPGLQPAQHKRRHQRLLARGGHREGRGGFWDPYCCPDCRLAFPAPRSSGDSCPRPRNQRSQAGRCACAAKWEDLLQLLHTAPHFTIHTGEALSLCLLPQALPTACLLRLHSRVHSEARFACPLCAKTFRFQGLQRHRLVHGAAAGPEPEPDPRKRHACPQCPKRFRSPRELRRHLLVHTGEKPYECELCGKAFFYLSDLERHSITHSESKPHACTQCGKRFKRSSHLERHKHIHTGQRNFACALCGKRFREAGELVRHQRVHTGEKPYQCEGCRMRFAERNTLRRHTKRKHAREGLYMQGAGTPDNKDWYCSSGLAGSGSNKNSSNRLSCTICSRSFQCASNLRDRYNVHTRERPYLCPYCAKGFTQPSSLATHKRLHTGERPYHCPYCAKGFTQPSSLTTHKRLHTGERPYHCPYCAKGFTQPSSLTTHKRLHTGERPYHCPYCAKGFTQPSSLTTHKRLHTGERPYHCQRCAKSFTDNSNFAKHRRVHERARDGGREAGGERGEQGEGGGRGAGGERVRGEESREENSTPDMTVTWAMQKDFLSSYQNLNGETQRFEGQGIGPEMGLWDYKKEEEFGSYRRLSSENDASCEDPGEEKQEAGQGEAGAGSRLEREVKRDSCHYQTSGDTEIPDSSDPRLLGRGFELGFSPGGVLVLGLSVTGRTGSRISSPRAVESAETEIRGASEQSEFNAL</sequence>
<feature type="domain" description="C2H2-type" evidence="13">
    <location>
        <begin position="425"/>
        <end position="452"/>
    </location>
</feature>
<evidence type="ECO:0000256" key="6">
    <source>
        <dbReference type="ARBA" id="ARBA00022833"/>
    </source>
</evidence>
<name>A0AAD8FSR0_ACIOX</name>
<reference evidence="14" key="1">
    <citation type="submission" date="2022-02" db="EMBL/GenBank/DDBJ databases">
        <title>Atlantic sturgeon de novo genome assembly.</title>
        <authorList>
            <person name="Stock M."/>
            <person name="Klopp C."/>
            <person name="Guiguen Y."/>
            <person name="Cabau C."/>
            <person name="Parinello H."/>
            <person name="Santidrian Yebra-Pimentel E."/>
            <person name="Kuhl H."/>
            <person name="Dirks R.P."/>
            <person name="Guessner J."/>
            <person name="Wuertz S."/>
            <person name="Du K."/>
            <person name="Schartl M."/>
        </authorList>
    </citation>
    <scope>NUCLEOTIDE SEQUENCE</scope>
    <source>
        <strain evidence="14">STURGEONOMICS-FGT-2020</strain>
        <tissue evidence="14">Whole blood</tissue>
    </source>
</reference>
<keyword evidence="5 11" id="KW-0863">Zinc-finger</keyword>
<dbReference type="SMART" id="SM00355">
    <property type="entry name" value="ZnF_C2H2"/>
    <property type="match status" value="12"/>
</dbReference>
<dbReference type="FunFam" id="3.30.160.60:FF:001670">
    <property type="entry name" value="Zinc finger protein 524"/>
    <property type="match status" value="1"/>
</dbReference>
<dbReference type="GO" id="GO:0005634">
    <property type="term" value="C:nucleus"/>
    <property type="evidence" value="ECO:0007669"/>
    <property type="project" value="UniProtKB-SubCell"/>
</dbReference>
<evidence type="ECO:0000256" key="12">
    <source>
        <dbReference type="SAM" id="MobiDB-lite"/>
    </source>
</evidence>
<evidence type="ECO:0000256" key="2">
    <source>
        <dbReference type="ARBA" id="ARBA00006991"/>
    </source>
</evidence>
<dbReference type="FunFam" id="3.30.160.60:FF:000912">
    <property type="entry name" value="Zinc finger protein 660"/>
    <property type="match status" value="1"/>
</dbReference>
<dbReference type="FunFam" id="3.30.160.60:FF:002343">
    <property type="entry name" value="Zinc finger protein 33A"/>
    <property type="match status" value="3"/>
</dbReference>
<feature type="domain" description="C2H2-type" evidence="13">
    <location>
        <begin position="481"/>
        <end position="508"/>
    </location>
</feature>
<feature type="domain" description="C2H2-type" evidence="13">
    <location>
        <begin position="253"/>
        <end position="280"/>
    </location>
</feature>
<keyword evidence="15" id="KW-1185">Reference proteome</keyword>
<dbReference type="PROSITE" id="PS50157">
    <property type="entry name" value="ZINC_FINGER_C2H2_2"/>
    <property type="match status" value="11"/>
</dbReference>
<comment type="subcellular location">
    <subcellularLocation>
        <location evidence="1">Nucleus</location>
    </subcellularLocation>
</comment>
<keyword evidence="6" id="KW-0862">Zinc</keyword>
<gene>
    <name evidence="14" type="ORF">AOXY_G33729</name>
</gene>
<feature type="domain" description="C2H2-type" evidence="13">
    <location>
        <begin position="397"/>
        <end position="424"/>
    </location>
</feature>
<dbReference type="AlphaFoldDB" id="A0AAD8FSR0"/>
<dbReference type="InterPro" id="IPR036236">
    <property type="entry name" value="Znf_C2H2_sf"/>
</dbReference>